<keyword evidence="5" id="KW-1185">Reference proteome</keyword>
<sequence length="158" mass="18393">MAYRSLSIIPAFSDDIFSDRFTQIDNLFSRLTGEKPINETTEYNLIQHNKHEYELIVNVAGFSQDELEVSVLNNQLIINGKRKIDKNLTSSEEKIKIIHQGIKKESFSLSFNLEHQINIQQANLDKGLLQLKFNYFIPEEEKPKKINIEVKENLNKLN</sequence>
<dbReference type="Proteomes" id="UP000056466">
    <property type="component" value="Plasmid unnamed"/>
</dbReference>
<dbReference type="SUPFAM" id="SSF49764">
    <property type="entry name" value="HSP20-like chaperones"/>
    <property type="match status" value="1"/>
</dbReference>
<dbReference type="PATRIC" id="fig|186490.8.peg.568"/>
<protein>
    <submittedName>
        <fullName evidence="4">Small heat shock protein IbpA homodimer</fullName>
    </submittedName>
</protein>
<gene>
    <name evidence="4" type="primary">ibpA</name>
    <name evidence="4" type="ORF">AB162_p002</name>
</gene>
<evidence type="ECO:0000256" key="2">
    <source>
        <dbReference type="RuleBase" id="RU003616"/>
    </source>
</evidence>
<dbReference type="PANTHER" id="PTHR47062">
    <property type="match status" value="1"/>
</dbReference>
<feature type="domain" description="SHSP" evidence="3">
    <location>
        <begin position="34"/>
        <end position="151"/>
    </location>
</feature>
<dbReference type="InterPro" id="IPR002068">
    <property type="entry name" value="A-crystallin/Hsp20_dom"/>
</dbReference>
<proteinExistence type="inferred from homology"/>
<accession>A0A0K2BLG6</accession>
<dbReference type="OrthoDB" id="6462033at2"/>
<dbReference type="Gene3D" id="2.60.40.790">
    <property type="match status" value="1"/>
</dbReference>
<evidence type="ECO:0000256" key="1">
    <source>
        <dbReference type="PROSITE-ProRule" id="PRU00285"/>
    </source>
</evidence>
<keyword evidence="4" id="KW-0346">Stress response</keyword>
<dbReference type="InterPro" id="IPR008978">
    <property type="entry name" value="HSP20-like_chaperone"/>
</dbReference>
<comment type="similarity">
    <text evidence="1 2">Belongs to the small heat shock protein (HSP20) family.</text>
</comment>
<keyword evidence="4" id="KW-0614">Plasmid</keyword>
<dbReference type="AlphaFoldDB" id="A0A0K2BLG6"/>
<name>A0A0K2BLG6_9GAMM</name>
<organism evidence="4 5">
    <name type="scientific">Candidatus Palibaumannia cicadellinicola</name>
    <dbReference type="NCBI Taxonomy" id="186490"/>
    <lineage>
        <taxon>Bacteria</taxon>
        <taxon>Pseudomonadati</taxon>
        <taxon>Pseudomonadota</taxon>
        <taxon>Gammaproteobacteria</taxon>
        <taxon>Candidatus Palibaumannia</taxon>
    </lineage>
</organism>
<dbReference type="Pfam" id="PF00011">
    <property type="entry name" value="HSP20"/>
    <property type="match status" value="1"/>
</dbReference>
<evidence type="ECO:0000313" key="4">
    <source>
        <dbReference type="EMBL" id="AKZ66175.1"/>
    </source>
</evidence>
<dbReference type="PROSITE" id="PS01031">
    <property type="entry name" value="SHSP"/>
    <property type="match status" value="1"/>
</dbReference>
<dbReference type="RefSeq" id="WP_053097416.1">
    <property type="nucleotide sequence ID" value="NZ_CP011788.1"/>
</dbReference>
<evidence type="ECO:0000259" key="3">
    <source>
        <dbReference type="PROSITE" id="PS01031"/>
    </source>
</evidence>
<geneLocation type="plasmid" evidence="4">
    <name>unnamed</name>
</geneLocation>
<evidence type="ECO:0000313" key="5">
    <source>
        <dbReference type="Proteomes" id="UP000056466"/>
    </source>
</evidence>
<reference evidence="4 5" key="1">
    <citation type="submission" date="2015-06" db="EMBL/GenBank/DDBJ databases">
        <title>Lineage-specific patterns of genome deterioration in obligate symbionts.</title>
        <authorList>
            <person name="Bennett G.M."/>
            <person name="McCutcheon J.P."/>
            <person name="McDonald B.R."/>
            <person name="Moran N.A."/>
        </authorList>
    </citation>
    <scope>NUCLEOTIDE SEQUENCE [LARGE SCALE GENOMIC DNA]</scope>
    <source>
        <strain evidence="4 5">B-GSS</strain>
        <plasmid evidence="5">Plasmid</plasmid>
    </source>
</reference>
<dbReference type="KEGG" id="bcig:AB162_p002"/>
<dbReference type="EMBL" id="CP011788">
    <property type="protein sequence ID" value="AKZ66175.1"/>
    <property type="molecule type" value="Genomic_DNA"/>
</dbReference>
<dbReference type="PANTHER" id="PTHR47062:SF1">
    <property type="entry name" value="SMALL HEAT SHOCK PROTEIN IBPA"/>
    <property type="match status" value="1"/>
</dbReference>